<sequence>MIGSQRRNGVKIIRNKYLSYCCCKFSLPLLHIPLTFRALLIHKKSFNLYDINAIIYAHNHQFKLNTTTSDVLQQMTETPIPLQRIHQH</sequence>
<protein>
    <submittedName>
        <fullName evidence="1">(Mediterranean fruit fly) hypothetical protein</fullName>
    </submittedName>
</protein>
<gene>
    <name evidence="1" type="ORF">CCAP1982_LOCUS22061</name>
</gene>
<comment type="caution">
    <text evidence="1">The sequence shown here is derived from an EMBL/GenBank/DDBJ whole genome shotgun (WGS) entry which is preliminary data.</text>
</comment>
<name>A0A811VIT3_CERCA</name>
<keyword evidence="2" id="KW-1185">Reference proteome</keyword>
<reference evidence="1" key="1">
    <citation type="submission" date="2020-11" db="EMBL/GenBank/DDBJ databases">
        <authorList>
            <person name="Whitehead M."/>
        </authorList>
    </citation>
    <scope>NUCLEOTIDE SEQUENCE</scope>
    <source>
        <strain evidence="1">EGII</strain>
    </source>
</reference>
<organism evidence="1 2">
    <name type="scientific">Ceratitis capitata</name>
    <name type="common">Mediterranean fruit fly</name>
    <name type="synonym">Tephritis capitata</name>
    <dbReference type="NCBI Taxonomy" id="7213"/>
    <lineage>
        <taxon>Eukaryota</taxon>
        <taxon>Metazoa</taxon>
        <taxon>Ecdysozoa</taxon>
        <taxon>Arthropoda</taxon>
        <taxon>Hexapoda</taxon>
        <taxon>Insecta</taxon>
        <taxon>Pterygota</taxon>
        <taxon>Neoptera</taxon>
        <taxon>Endopterygota</taxon>
        <taxon>Diptera</taxon>
        <taxon>Brachycera</taxon>
        <taxon>Muscomorpha</taxon>
        <taxon>Tephritoidea</taxon>
        <taxon>Tephritidae</taxon>
        <taxon>Ceratitis</taxon>
        <taxon>Ceratitis</taxon>
    </lineage>
</organism>
<dbReference type="EMBL" id="CAJHJT010000056">
    <property type="protein sequence ID" value="CAD7014053.1"/>
    <property type="molecule type" value="Genomic_DNA"/>
</dbReference>
<evidence type="ECO:0000313" key="2">
    <source>
        <dbReference type="Proteomes" id="UP000606786"/>
    </source>
</evidence>
<evidence type="ECO:0000313" key="1">
    <source>
        <dbReference type="EMBL" id="CAD7014053.1"/>
    </source>
</evidence>
<dbReference type="AlphaFoldDB" id="A0A811VIT3"/>
<dbReference type="Proteomes" id="UP000606786">
    <property type="component" value="Unassembled WGS sequence"/>
</dbReference>
<proteinExistence type="predicted"/>
<accession>A0A811VIT3</accession>